<dbReference type="PANTHER" id="PTHR38767:SF1">
    <property type="entry name" value="DNA POLYMERASE III SUBUNIT CHI"/>
    <property type="match status" value="1"/>
</dbReference>
<evidence type="ECO:0000313" key="2">
    <source>
        <dbReference type="EMBL" id="ABG63149.1"/>
    </source>
</evidence>
<dbReference type="Pfam" id="PF04364">
    <property type="entry name" value="DNA_pol3_chi"/>
    <property type="match status" value="1"/>
</dbReference>
<dbReference type="EC" id="2.7.7.7" evidence="2"/>
<proteinExistence type="predicted"/>
<dbReference type="GO" id="GO:0032298">
    <property type="term" value="P:positive regulation of DNA-templated DNA replication initiation"/>
    <property type="evidence" value="ECO:0007669"/>
    <property type="project" value="TreeGrafter"/>
</dbReference>
<dbReference type="eggNOG" id="COG2927">
    <property type="taxonomic scope" value="Bacteria"/>
</dbReference>
<dbReference type="GO" id="GO:0006260">
    <property type="term" value="P:DNA replication"/>
    <property type="evidence" value="ECO:0007669"/>
    <property type="project" value="InterPro"/>
</dbReference>
<dbReference type="InterPro" id="IPR036768">
    <property type="entry name" value="PolIII_chi_sf"/>
</dbReference>
<dbReference type="EMBL" id="CP000390">
    <property type="protein sequence ID" value="ABG63149.1"/>
    <property type="molecule type" value="Genomic_DNA"/>
</dbReference>
<dbReference type="STRING" id="266779.Meso_1755"/>
<dbReference type="SUPFAM" id="SSF102400">
    <property type="entry name" value="DNA polymerase III chi subunit"/>
    <property type="match status" value="1"/>
</dbReference>
<dbReference type="GO" id="GO:0003677">
    <property type="term" value="F:DNA binding"/>
    <property type="evidence" value="ECO:0007669"/>
    <property type="project" value="InterPro"/>
</dbReference>
<feature type="region of interest" description="Disordered" evidence="1">
    <location>
        <begin position="153"/>
        <end position="172"/>
    </location>
</feature>
<dbReference type="NCBIfam" id="NF004347">
    <property type="entry name" value="PRK05728.1-4"/>
    <property type="match status" value="1"/>
</dbReference>
<dbReference type="AlphaFoldDB" id="Q11HH6"/>
<protein>
    <submittedName>
        <fullName evidence="2">DNA polymerase III, chi subunit</fullName>
        <ecNumber evidence="2">2.7.7.7</ecNumber>
    </submittedName>
</protein>
<dbReference type="GO" id="GO:0003887">
    <property type="term" value="F:DNA-directed DNA polymerase activity"/>
    <property type="evidence" value="ECO:0007669"/>
    <property type="project" value="UniProtKB-EC"/>
</dbReference>
<dbReference type="InterPro" id="IPR007459">
    <property type="entry name" value="DNA_pol3_chi"/>
</dbReference>
<gene>
    <name evidence="2" type="ordered locus">Meso_1755</name>
</gene>
<accession>Q11HH6</accession>
<keyword evidence="2" id="KW-0548">Nucleotidyltransferase</keyword>
<reference evidence="2" key="1">
    <citation type="submission" date="2006-06" db="EMBL/GenBank/DDBJ databases">
        <title>Complete sequence of chromosome of Chelativorans sp. BNC1.</title>
        <authorList>
            <consortium name="US DOE Joint Genome Institute"/>
            <person name="Copeland A."/>
            <person name="Lucas S."/>
            <person name="Lapidus A."/>
            <person name="Barry K."/>
            <person name="Detter J.C."/>
            <person name="Glavina del Rio T."/>
            <person name="Hammon N."/>
            <person name="Israni S."/>
            <person name="Dalin E."/>
            <person name="Tice H."/>
            <person name="Pitluck S."/>
            <person name="Chertkov O."/>
            <person name="Brettin T."/>
            <person name="Bruce D."/>
            <person name="Han C."/>
            <person name="Tapia R."/>
            <person name="Gilna P."/>
            <person name="Schmutz J."/>
            <person name="Larimer F."/>
            <person name="Land M."/>
            <person name="Hauser L."/>
            <person name="Kyrpides N."/>
            <person name="Mikhailova N."/>
            <person name="Richardson P."/>
        </authorList>
    </citation>
    <scope>NUCLEOTIDE SEQUENCE</scope>
    <source>
        <strain evidence="2">BNC1</strain>
    </source>
</reference>
<dbReference type="Gene3D" id="3.40.50.10110">
    <property type="entry name" value="DNA polymerase III subunit chi"/>
    <property type="match status" value="1"/>
</dbReference>
<evidence type="ECO:0000256" key="1">
    <source>
        <dbReference type="SAM" id="MobiDB-lite"/>
    </source>
</evidence>
<dbReference type="PANTHER" id="PTHR38767">
    <property type="entry name" value="DNA POLYMERASE III SUBUNIT CHI"/>
    <property type="match status" value="1"/>
</dbReference>
<keyword evidence="2" id="KW-0808">Transferase</keyword>
<dbReference type="HOGENOM" id="CLU_131584_4_0_5"/>
<dbReference type="KEGG" id="mes:Meso_1755"/>
<sequence length="172" mass="19463">MPLLPYVINLQAARAMEVLFYHLTESTLEEALPPLVEKSLERGWRVGIQTASEERRDALDACLWTFRDDSFVPHATDREPHAAEQPVILTTAPANPNGASIRFLVEGAEPGSLDGYQRAVFLFDGHDTSQLDAARAHWKAMKAAGHDVTYWQQGPDRRWQRKRERGESAIRQ</sequence>
<name>Q11HH6_CHESB</name>
<organism evidence="2">
    <name type="scientific">Chelativorans sp. (strain BNC1)</name>
    <dbReference type="NCBI Taxonomy" id="266779"/>
    <lineage>
        <taxon>Bacteria</taxon>
        <taxon>Pseudomonadati</taxon>
        <taxon>Pseudomonadota</taxon>
        <taxon>Alphaproteobacteria</taxon>
        <taxon>Hyphomicrobiales</taxon>
        <taxon>Phyllobacteriaceae</taxon>
        <taxon>Chelativorans</taxon>
    </lineage>
</organism>